<dbReference type="PANTHER" id="PTHR33164:SF57">
    <property type="entry name" value="MARR-FAMILY TRANSCRIPTIONAL REGULATOR"/>
    <property type="match status" value="1"/>
</dbReference>
<dbReference type="PROSITE" id="PS50995">
    <property type="entry name" value="HTH_MARR_2"/>
    <property type="match status" value="1"/>
</dbReference>
<dbReference type="Pfam" id="PF01047">
    <property type="entry name" value="MarR"/>
    <property type="match status" value="1"/>
</dbReference>
<evidence type="ECO:0000313" key="3">
    <source>
        <dbReference type="Proteomes" id="UP000623608"/>
    </source>
</evidence>
<keyword evidence="3" id="KW-1185">Reference proteome</keyword>
<dbReference type="InterPro" id="IPR036390">
    <property type="entry name" value="WH_DNA-bd_sf"/>
</dbReference>
<dbReference type="InterPro" id="IPR000835">
    <property type="entry name" value="HTH_MarR-typ"/>
</dbReference>
<name>A0A919NS97_9ACTN</name>
<dbReference type="RefSeq" id="WP_203811294.1">
    <property type="nucleotide sequence ID" value="NZ_JBEPKC010000001.1"/>
</dbReference>
<dbReference type="GO" id="GO:0003700">
    <property type="term" value="F:DNA-binding transcription factor activity"/>
    <property type="evidence" value="ECO:0007669"/>
    <property type="project" value="InterPro"/>
</dbReference>
<comment type="caution">
    <text evidence="2">The sequence shown here is derived from an EMBL/GenBank/DDBJ whole genome shotgun (WGS) entry which is preliminary data.</text>
</comment>
<feature type="domain" description="HTH marR-type" evidence="1">
    <location>
        <begin position="22"/>
        <end position="156"/>
    </location>
</feature>
<accession>A0A919NS97</accession>
<dbReference type="PANTHER" id="PTHR33164">
    <property type="entry name" value="TRANSCRIPTIONAL REGULATOR, MARR FAMILY"/>
    <property type="match status" value="1"/>
</dbReference>
<dbReference type="EMBL" id="BOMY01000039">
    <property type="protein sequence ID" value="GIF23398.1"/>
    <property type="molecule type" value="Genomic_DNA"/>
</dbReference>
<evidence type="ECO:0000259" key="1">
    <source>
        <dbReference type="PROSITE" id="PS50995"/>
    </source>
</evidence>
<protein>
    <submittedName>
        <fullName evidence="2">Transcriptional regulator</fullName>
    </submittedName>
</protein>
<dbReference type="GO" id="GO:0006950">
    <property type="term" value="P:response to stress"/>
    <property type="evidence" value="ECO:0007669"/>
    <property type="project" value="TreeGrafter"/>
</dbReference>
<dbReference type="SUPFAM" id="SSF46785">
    <property type="entry name" value="Winged helix' DNA-binding domain"/>
    <property type="match status" value="1"/>
</dbReference>
<gene>
    <name evidence="2" type="ORF">Ate02nite_61280</name>
</gene>
<dbReference type="InterPro" id="IPR036388">
    <property type="entry name" value="WH-like_DNA-bd_sf"/>
</dbReference>
<sequence length="168" mass="18247">MHAVEANLHAAASFSGAESITLAAVFSHLVRCETRLYNDLNEVLRRDHGIVASQFEFLRYLRDHPGSRVADLAEFYAIGVGATSKSAGRLEGRGWVRRMPNPADGRSLLLELTPSGTDLTDAAEITFERYLAVRIGETMDLAQLEVVGRALGQLRAALERDGVGIPVG</sequence>
<reference evidence="2" key="1">
    <citation type="submission" date="2021-01" db="EMBL/GenBank/DDBJ databases">
        <title>Whole genome shotgun sequence of Actinoplanes tereljensis NBRC 105297.</title>
        <authorList>
            <person name="Komaki H."/>
            <person name="Tamura T."/>
        </authorList>
    </citation>
    <scope>NUCLEOTIDE SEQUENCE</scope>
    <source>
        <strain evidence="2">NBRC 105297</strain>
    </source>
</reference>
<evidence type="ECO:0000313" key="2">
    <source>
        <dbReference type="EMBL" id="GIF23398.1"/>
    </source>
</evidence>
<proteinExistence type="predicted"/>
<dbReference type="Gene3D" id="1.10.10.10">
    <property type="entry name" value="Winged helix-like DNA-binding domain superfamily/Winged helix DNA-binding domain"/>
    <property type="match status" value="1"/>
</dbReference>
<dbReference type="InterPro" id="IPR039422">
    <property type="entry name" value="MarR/SlyA-like"/>
</dbReference>
<dbReference type="AlphaFoldDB" id="A0A919NS97"/>
<dbReference type="Proteomes" id="UP000623608">
    <property type="component" value="Unassembled WGS sequence"/>
</dbReference>
<dbReference type="SMART" id="SM00347">
    <property type="entry name" value="HTH_MARR"/>
    <property type="match status" value="1"/>
</dbReference>
<organism evidence="2 3">
    <name type="scientific">Paractinoplanes tereljensis</name>
    <dbReference type="NCBI Taxonomy" id="571912"/>
    <lineage>
        <taxon>Bacteria</taxon>
        <taxon>Bacillati</taxon>
        <taxon>Actinomycetota</taxon>
        <taxon>Actinomycetes</taxon>
        <taxon>Micromonosporales</taxon>
        <taxon>Micromonosporaceae</taxon>
        <taxon>Paractinoplanes</taxon>
    </lineage>
</organism>